<dbReference type="PANTHER" id="PTHR45138:SF9">
    <property type="entry name" value="DIGUANYLATE CYCLASE DGCM-RELATED"/>
    <property type="match status" value="1"/>
</dbReference>
<evidence type="ECO:0000313" key="4">
    <source>
        <dbReference type="EMBL" id="QEN04911.1"/>
    </source>
</evidence>
<dbReference type="NCBIfam" id="TIGR00254">
    <property type="entry name" value="GGDEF"/>
    <property type="match status" value="1"/>
</dbReference>
<dbReference type="InterPro" id="IPR029787">
    <property type="entry name" value="Nucleotide_cyclase"/>
</dbReference>
<dbReference type="CDD" id="cd01949">
    <property type="entry name" value="GGDEF"/>
    <property type="match status" value="1"/>
</dbReference>
<dbReference type="Gene3D" id="3.30.70.270">
    <property type="match status" value="1"/>
</dbReference>
<reference evidence="4 5" key="2">
    <citation type="submission" date="2019-09" db="EMBL/GenBank/DDBJ databases">
        <title>Complete Genome Sequence and Methylome Analysis of free living Spirochaetas.</title>
        <authorList>
            <person name="Leshcheva N."/>
            <person name="Mikheeva N."/>
        </authorList>
    </citation>
    <scope>NUCLEOTIDE SEQUENCE [LARGE SCALE GENOMIC DNA]</scope>
    <source>
        <strain evidence="4 5">P</strain>
    </source>
</reference>
<dbReference type="SMART" id="SM00267">
    <property type="entry name" value="GGDEF"/>
    <property type="match status" value="1"/>
</dbReference>
<sequence>MEIEDYEKTIYELRQLLEVTKVLNSTLHFKKLVDTILFSFMAQARCVKAALYIGKEIEPDTITLQRNYMGFEITPHVPIQLNCKTPKMEEFARSRKCLTNEEVDKLAYFDVEEINRYIIEQIEIIIPLVINEKIAGLVLLGGRIDSEPIQKSEKEFLSEIGFYASIAIQNSILFDMATMDMMTELKVRHYTTKFIDECIISGDHNFVIIMIDIDDFKRVNDTYGHQTGDDTIIGVSTILKKAIRTNDIASRFGGEEFVIMLRDAALDDAVVVAERIREGVEGLKVISNKDEINVTVSIGLAEFDIDLDKTPEDVISRADGALYISKKTGKNRVTTA</sequence>
<dbReference type="FunFam" id="3.30.70.270:FF:000001">
    <property type="entry name" value="Diguanylate cyclase domain protein"/>
    <property type="match status" value="1"/>
</dbReference>
<evidence type="ECO:0000256" key="1">
    <source>
        <dbReference type="ARBA" id="ARBA00012528"/>
    </source>
</evidence>
<dbReference type="Gene3D" id="3.30.450.40">
    <property type="match status" value="1"/>
</dbReference>
<dbReference type="PROSITE" id="PS50887">
    <property type="entry name" value="GGDEF"/>
    <property type="match status" value="1"/>
</dbReference>
<evidence type="ECO:0000259" key="3">
    <source>
        <dbReference type="PROSITE" id="PS50887"/>
    </source>
</evidence>
<dbReference type="SUPFAM" id="SSF55781">
    <property type="entry name" value="GAF domain-like"/>
    <property type="match status" value="1"/>
</dbReference>
<protein>
    <recommendedName>
        <fullName evidence="1">diguanylate cyclase</fullName>
        <ecNumber evidence="1">2.7.7.65</ecNumber>
    </recommendedName>
</protein>
<dbReference type="GO" id="GO:0052621">
    <property type="term" value="F:diguanylate cyclase activity"/>
    <property type="evidence" value="ECO:0007669"/>
    <property type="project" value="UniProtKB-EC"/>
</dbReference>
<dbReference type="GO" id="GO:1902201">
    <property type="term" value="P:negative regulation of bacterial-type flagellum-dependent cell motility"/>
    <property type="evidence" value="ECO:0007669"/>
    <property type="project" value="TreeGrafter"/>
</dbReference>
<reference evidence="4 5" key="1">
    <citation type="submission" date="2019-02" db="EMBL/GenBank/DDBJ databases">
        <authorList>
            <person name="Fomenkov A."/>
            <person name="Dubinina G."/>
            <person name="Grabovich M."/>
            <person name="Vincze T."/>
            <person name="Roberts R.J."/>
        </authorList>
    </citation>
    <scope>NUCLEOTIDE SEQUENCE [LARGE SCALE GENOMIC DNA]</scope>
    <source>
        <strain evidence="4 5">P</strain>
    </source>
</reference>
<gene>
    <name evidence="4" type="ORF">EW093_09390</name>
</gene>
<dbReference type="InterPro" id="IPR029016">
    <property type="entry name" value="GAF-like_dom_sf"/>
</dbReference>
<dbReference type="PANTHER" id="PTHR45138">
    <property type="entry name" value="REGULATORY COMPONENTS OF SENSORY TRANSDUCTION SYSTEM"/>
    <property type="match status" value="1"/>
</dbReference>
<comment type="catalytic activity">
    <reaction evidence="2">
        <text>2 GTP = 3',3'-c-di-GMP + 2 diphosphate</text>
        <dbReference type="Rhea" id="RHEA:24898"/>
        <dbReference type="ChEBI" id="CHEBI:33019"/>
        <dbReference type="ChEBI" id="CHEBI:37565"/>
        <dbReference type="ChEBI" id="CHEBI:58805"/>
        <dbReference type="EC" id="2.7.7.65"/>
    </reaction>
</comment>
<name>A0A5C1QBK3_9SPIO</name>
<dbReference type="InterPro" id="IPR050469">
    <property type="entry name" value="Diguanylate_Cyclase"/>
</dbReference>
<evidence type="ECO:0000313" key="5">
    <source>
        <dbReference type="Proteomes" id="UP000323824"/>
    </source>
</evidence>
<dbReference type="InterPro" id="IPR000160">
    <property type="entry name" value="GGDEF_dom"/>
</dbReference>
<dbReference type="SUPFAM" id="SSF55073">
    <property type="entry name" value="Nucleotide cyclase"/>
    <property type="match status" value="1"/>
</dbReference>
<dbReference type="InterPro" id="IPR043128">
    <property type="entry name" value="Rev_trsase/Diguanyl_cyclase"/>
</dbReference>
<dbReference type="GO" id="GO:0005886">
    <property type="term" value="C:plasma membrane"/>
    <property type="evidence" value="ECO:0007669"/>
    <property type="project" value="TreeGrafter"/>
</dbReference>
<dbReference type="Pfam" id="PF00990">
    <property type="entry name" value="GGDEF"/>
    <property type="match status" value="1"/>
</dbReference>
<dbReference type="Proteomes" id="UP000323824">
    <property type="component" value="Chromosome"/>
</dbReference>
<dbReference type="RefSeq" id="WP_149568152.1">
    <property type="nucleotide sequence ID" value="NZ_CP035807.1"/>
</dbReference>
<dbReference type="KEGG" id="sper:EW093_09390"/>
<accession>A0A5C1QBK3</accession>
<organism evidence="4 5">
    <name type="scientific">Thiospirochaeta perfilievii</name>
    <dbReference type="NCBI Taxonomy" id="252967"/>
    <lineage>
        <taxon>Bacteria</taxon>
        <taxon>Pseudomonadati</taxon>
        <taxon>Spirochaetota</taxon>
        <taxon>Spirochaetia</taxon>
        <taxon>Spirochaetales</taxon>
        <taxon>Spirochaetaceae</taxon>
        <taxon>Thiospirochaeta</taxon>
    </lineage>
</organism>
<dbReference type="GO" id="GO:0043709">
    <property type="term" value="P:cell adhesion involved in single-species biofilm formation"/>
    <property type="evidence" value="ECO:0007669"/>
    <property type="project" value="TreeGrafter"/>
</dbReference>
<proteinExistence type="predicted"/>
<feature type="domain" description="GGDEF" evidence="3">
    <location>
        <begin position="204"/>
        <end position="336"/>
    </location>
</feature>
<dbReference type="AlphaFoldDB" id="A0A5C1QBK3"/>
<dbReference type="OrthoDB" id="9779586at2"/>
<keyword evidence="5" id="KW-1185">Reference proteome</keyword>
<evidence type="ECO:0000256" key="2">
    <source>
        <dbReference type="ARBA" id="ARBA00034247"/>
    </source>
</evidence>
<dbReference type="EC" id="2.7.7.65" evidence="1"/>
<dbReference type="EMBL" id="CP035807">
    <property type="protein sequence ID" value="QEN04911.1"/>
    <property type="molecule type" value="Genomic_DNA"/>
</dbReference>